<dbReference type="Gene3D" id="1.10.10.60">
    <property type="entry name" value="Homeodomain-like"/>
    <property type="match status" value="2"/>
</dbReference>
<dbReference type="SMART" id="SM00342">
    <property type="entry name" value="HTH_ARAC"/>
    <property type="match status" value="1"/>
</dbReference>
<sequence>MMTPKIVLCTEEKISELLCEFAATQKKDFEIVYSAPSYEVLVDKIIELKAEIVIFQLSTPIYNIQNFFVDLAEANLSPLLFAFTTVSSNEIAYSTTTYFDTVFLEKLKTFFSSALLKHFYCRHVYIGGNSSASLIISSRLKKLEKTEYKNDILRGVTKEEFLYYKEKAALRLNENGYFLYLWNLMDIEYVDHDLNKNIYYFVGEKLYEECQNVLDSYNGGEAFYINPTLLCLIINDAPSNSESARFQALEELTKKLNAVLNCKTAFRYRSTFIKTIEDVRLAYESFHRLKIYNFFCSEAELLTPELIEKSRKKIDYNEIDDRLVQIKELIKHNITDPRLTILLEELFLSMIKPSLSYDLYYYCHTAISSILLERFGNLYKTPLLENNSPQELVYSSIEQKYTNFIESIHLLRGEIANRYLIKNPLVLQVIDFIHEHYPDDITVNMIAESLNINHSYLSQIFTKEMGISPKKYLITYRIQKAKEMIESSNELVYTIAIKVGFLEVKHFSKTFKKITGLTPMQYKKQYTTGEYV</sequence>
<gene>
    <name evidence="5" type="ORF">QUF85_00970</name>
</gene>
<organism evidence="5 6">
    <name type="scientific">Peribacillus frigoritolerans</name>
    <dbReference type="NCBI Taxonomy" id="450367"/>
    <lineage>
        <taxon>Bacteria</taxon>
        <taxon>Bacillati</taxon>
        <taxon>Bacillota</taxon>
        <taxon>Bacilli</taxon>
        <taxon>Bacillales</taxon>
        <taxon>Bacillaceae</taxon>
        <taxon>Peribacillus</taxon>
    </lineage>
</organism>
<dbReference type="InterPro" id="IPR018062">
    <property type="entry name" value="HTH_AraC-typ_CS"/>
</dbReference>
<dbReference type="SUPFAM" id="SSF46689">
    <property type="entry name" value="Homeodomain-like"/>
    <property type="match status" value="2"/>
</dbReference>
<evidence type="ECO:0000256" key="2">
    <source>
        <dbReference type="ARBA" id="ARBA00023125"/>
    </source>
</evidence>
<dbReference type="Pfam" id="PF12833">
    <property type="entry name" value="HTH_18"/>
    <property type="match status" value="1"/>
</dbReference>
<comment type="caution">
    <text evidence="5">The sequence shown here is derived from an EMBL/GenBank/DDBJ whole genome shotgun (WGS) entry which is preliminary data.</text>
</comment>
<protein>
    <submittedName>
        <fullName evidence="5">AraC family transcriptional regulator</fullName>
    </submittedName>
</protein>
<evidence type="ECO:0000259" key="4">
    <source>
        <dbReference type="PROSITE" id="PS01124"/>
    </source>
</evidence>
<keyword evidence="3" id="KW-0804">Transcription</keyword>
<keyword evidence="2" id="KW-0238">DNA-binding</keyword>
<dbReference type="InterPro" id="IPR020449">
    <property type="entry name" value="Tscrpt_reg_AraC-type_HTH"/>
</dbReference>
<dbReference type="RefSeq" id="WP_289348240.1">
    <property type="nucleotide sequence ID" value="NZ_JAUCFI010000001.1"/>
</dbReference>
<dbReference type="InterPro" id="IPR009057">
    <property type="entry name" value="Homeodomain-like_sf"/>
</dbReference>
<dbReference type="GO" id="GO:0043565">
    <property type="term" value="F:sequence-specific DNA binding"/>
    <property type="evidence" value="ECO:0007669"/>
    <property type="project" value="InterPro"/>
</dbReference>
<keyword evidence="1" id="KW-0805">Transcription regulation</keyword>
<proteinExistence type="predicted"/>
<dbReference type="Proteomes" id="UP001238973">
    <property type="component" value="Unassembled WGS sequence"/>
</dbReference>
<reference evidence="5" key="1">
    <citation type="submission" date="2023-06" db="EMBL/GenBank/DDBJ databases">
        <title>Comparative genomics of Bacillaceae isolates and their secondary metabolite potential.</title>
        <authorList>
            <person name="Song L."/>
            <person name="Nielsen L.J."/>
            <person name="Mohite O."/>
            <person name="Xu X."/>
            <person name="Weber T."/>
            <person name="Kovacs A.T."/>
        </authorList>
    </citation>
    <scope>NUCLEOTIDE SEQUENCE</scope>
    <source>
        <strain evidence="5">G1S1</strain>
    </source>
</reference>
<evidence type="ECO:0000313" key="5">
    <source>
        <dbReference type="EMBL" id="MDM5281948.1"/>
    </source>
</evidence>
<evidence type="ECO:0000256" key="3">
    <source>
        <dbReference type="ARBA" id="ARBA00023163"/>
    </source>
</evidence>
<dbReference type="PRINTS" id="PR00032">
    <property type="entry name" value="HTHARAC"/>
</dbReference>
<name>A0AAJ1QID6_9BACI</name>
<dbReference type="EMBL" id="JAUCFI010000001">
    <property type="protein sequence ID" value="MDM5281948.1"/>
    <property type="molecule type" value="Genomic_DNA"/>
</dbReference>
<accession>A0AAJ1QID6</accession>
<dbReference type="PROSITE" id="PS01124">
    <property type="entry name" value="HTH_ARAC_FAMILY_2"/>
    <property type="match status" value="1"/>
</dbReference>
<dbReference type="PROSITE" id="PS00041">
    <property type="entry name" value="HTH_ARAC_FAMILY_1"/>
    <property type="match status" value="1"/>
</dbReference>
<evidence type="ECO:0000256" key="1">
    <source>
        <dbReference type="ARBA" id="ARBA00023015"/>
    </source>
</evidence>
<feature type="domain" description="HTH araC/xylS-type" evidence="4">
    <location>
        <begin position="427"/>
        <end position="525"/>
    </location>
</feature>
<evidence type="ECO:0000313" key="6">
    <source>
        <dbReference type="Proteomes" id="UP001238973"/>
    </source>
</evidence>
<dbReference type="AlphaFoldDB" id="A0AAJ1QID6"/>
<dbReference type="InterPro" id="IPR018060">
    <property type="entry name" value="HTH_AraC"/>
</dbReference>
<dbReference type="PANTHER" id="PTHR43280">
    <property type="entry name" value="ARAC-FAMILY TRANSCRIPTIONAL REGULATOR"/>
    <property type="match status" value="1"/>
</dbReference>
<dbReference type="GO" id="GO:0003700">
    <property type="term" value="F:DNA-binding transcription factor activity"/>
    <property type="evidence" value="ECO:0007669"/>
    <property type="project" value="InterPro"/>
</dbReference>
<dbReference type="PANTHER" id="PTHR43280:SF28">
    <property type="entry name" value="HTH-TYPE TRANSCRIPTIONAL ACTIVATOR RHAS"/>
    <property type="match status" value="1"/>
</dbReference>